<name>A0ABQ9F828_TEGGR</name>
<keyword evidence="1" id="KW-1133">Transmembrane helix</keyword>
<evidence type="ECO:0000313" key="2">
    <source>
        <dbReference type="EMBL" id="KAJ8313520.1"/>
    </source>
</evidence>
<keyword evidence="3" id="KW-1185">Reference proteome</keyword>
<dbReference type="Proteomes" id="UP001217089">
    <property type="component" value="Unassembled WGS sequence"/>
</dbReference>
<proteinExistence type="predicted"/>
<accession>A0ABQ9F828</accession>
<sequence>MATDFSLLTGCTFIKEIAELITVKGKIKTGYVKQERGNEDQKSRTRWMHITVTVTDVKKMNIVAEIIYVVCHIQSGSYGISGEQDIMFGLVFFMILLVLCVCLWKTRLRERSILFGTAQPPYKHKNEFYKTFTVKPQKFLTMRGSWNKNHKCFYLDLAKVYCDDFVTSVPDSADDLYYSRNHKTSVDHPHPKPASPPSYDEAIYMIQKKVITSVHVDTALAGELNY</sequence>
<evidence type="ECO:0000313" key="3">
    <source>
        <dbReference type="Proteomes" id="UP001217089"/>
    </source>
</evidence>
<protein>
    <submittedName>
        <fullName evidence="2">Uncharacterized protein</fullName>
    </submittedName>
</protein>
<keyword evidence="1" id="KW-0472">Membrane</keyword>
<feature type="transmembrane region" description="Helical" evidence="1">
    <location>
        <begin position="86"/>
        <end position="104"/>
    </location>
</feature>
<comment type="caution">
    <text evidence="2">The sequence shown here is derived from an EMBL/GenBank/DDBJ whole genome shotgun (WGS) entry which is preliminary data.</text>
</comment>
<organism evidence="2 3">
    <name type="scientific">Tegillarca granosa</name>
    <name type="common">Malaysian cockle</name>
    <name type="synonym">Anadara granosa</name>
    <dbReference type="NCBI Taxonomy" id="220873"/>
    <lineage>
        <taxon>Eukaryota</taxon>
        <taxon>Metazoa</taxon>
        <taxon>Spiralia</taxon>
        <taxon>Lophotrochozoa</taxon>
        <taxon>Mollusca</taxon>
        <taxon>Bivalvia</taxon>
        <taxon>Autobranchia</taxon>
        <taxon>Pteriomorphia</taxon>
        <taxon>Arcoida</taxon>
        <taxon>Arcoidea</taxon>
        <taxon>Arcidae</taxon>
        <taxon>Tegillarca</taxon>
    </lineage>
</organism>
<dbReference type="EMBL" id="JARBDR010000342">
    <property type="protein sequence ID" value="KAJ8313520.1"/>
    <property type="molecule type" value="Genomic_DNA"/>
</dbReference>
<keyword evidence="1" id="KW-0812">Transmembrane</keyword>
<evidence type="ECO:0000256" key="1">
    <source>
        <dbReference type="SAM" id="Phobius"/>
    </source>
</evidence>
<gene>
    <name evidence="2" type="ORF">KUTeg_008081</name>
</gene>
<reference evidence="2 3" key="1">
    <citation type="submission" date="2022-12" db="EMBL/GenBank/DDBJ databases">
        <title>Chromosome-level genome of Tegillarca granosa.</title>
        <authorList>
            <person name="Kim J."/>
        </authorList>
    </citation>
    <scope>NUCLEOTIDE SEQUENCE [LARGE SCALE GENOMIC DNA]</scope>
    <source>
        <strain evidence="2">Teg-2019</strain>
        <tissue evidence="2">Adductor muscle</tissue>
    </source>
</reference>